<sequence>MKGHDSEIHEYGSWIHGVSGDSTGIGNVRGVEDESRSSGPSAFSALLHSRFHFGRSDTSIVVEYGRDARKRRHPGGPGLRLSCESASVAPAKTRVGSIHSEFTLRGNVVFLSWVETIRAPGRACDGAPSHPFEWEESGQRFLTGTQPHSRRSGGWNPRGGGSTEEKMKKCPGCAEKLPHDAGECPFCGHAFDPVDTEEQMNLKKPEDDIAFCPRCRSRDKSYVDSTNQYFCPICRDYVKK</sequence>
<evidence type="ECO:0000256" key="1">
    <source>
        <dbReference type="SAM" id="MobiDB-lite"/>
    </source>
</evidence>
<dbReference type="InterPro" id="IPR018886">
    <property type="entry name" value="UPF0547"/>
</dbReference>
<dbReference type="HOGENOM" id="CLU_1155928_0_0_7"/>
<reference evidence="3 4" key="1">
    <citation type="submission" date="2006-10" db="EMBL/GenBank/DDBJ databases">
        <title>Complete sequence of Syntrophobacter fumaroxidans MPOB.</title>
        <authorList>
            <consortium name="US DOE Joint Genome Institute"/>
            <person name="Copeland A."/>
            <person name="Lucas S."/>
            <person name="Lapidus A."/>
            <person name="Barry K."/>
            <person name="Detter J.C."/>
            <person name="Glavina del Rio T."/>
            <person name="Hammon N."/>
            <person name="Israni S."/>
            <person name="Pitluck S."/>
            <person name="Goltsman E.G."/>
            <person name="Martinez M."/>
            <person name="Schmutz J."/>
            <person name="Larimer F."/>
            <person name="Land M."/>
            <person name="Hauser L."/>
            <person name="Kyrpides N."/>
            <person name="Kim E."/>
            <person name="Boone D.R."/>
            <person name="Brockman F."/>
            <person name="Culley D."/>
            <person name="Ferry J."/>
            <person name="Gunsalus R."/>
            <person name="McInerney M.J."/>
            <person name="Morrison M."/>
            <person name="Plugge C."/>
            <person name="Rohlin L."/>
            <person name="Scholten J."/>
            <person name="Sieber J."/>
            <person name="Stams A.J.M."/>
            <person name="Worm P."/>
            <person name="Henstra A.M."/>
            <person name="Richardson P."/>
        </authorList>
    </citation>
    <scope>NUCLEOTIDE SEQUENCE [LARGE SCALE GENOMIC DNA]</scope>
    <source>
        <strain evidence="4">DSM 10017 / MPOB</strain>
    </source>
</reference>
<dbReference type="AlphaFoldDB" id="A0LQ57"/>
<dbReference type="Proteomes" id="UP000001784">
    <property type="component" value="Chromosome"/>
</dbReference>
<evidence type="ECO:0000259" key="2">
    <source>
        <dbReference type="Pfam" id="PF10571"/>
    </source>
</evidence>
<feature type="domain" description="UPF0547" evidence="2">
    <location>
        <begin position="168"/>
        <end position="193"/>
    </location>
</feature>
<gene>
    <name evidence="3" type="ordered locus">Sfum_3890</name>
</gene>
<dbReference type="InParanoid" id="A0LQ57"/>
<name>A0LQ57_SYNFM</name>
<dbReference type="KEGG" id="sfu:Sfum_3890"/>
<evidence type="ECO:0000313" key="3">
    <source>
        <dbReference type="EMBL" id="ABK19559.1"/>
    </source>
</evidence>
<protein>
    <recommendedName>
        <fullName evidence="2">UPF0547 domain-containing protein</fullName>
    </recommendedName>
</protein>
<dbReference type="EMBL" id="CP000478">
    <property type="protein sequence ID" value="ABK19559.1"/>
    <property type="molecule type" value="Genomic_DNA"/>
</dbReference>
<organism evidence="3 4">
    <name type="scientific">Syntrophobacter fumaroxidans (strain DSM 10017 / MPOB)</name>
    <dbReference type="NCBI Taxonomy" id="335543"/>
    <lineage>
        <taxon>Bacteria</taxon>
        <taxon>Pseudomonadati</taxon>
        <taxon>Thermodesulfobacteriota</taxon>
        <taxon>Syntrophobacteria</taxon>
        <taxon>Syntrophobacterales</taxon>
        <taxon>Syntrophobacteraceae</taxon>
        <taxon>Syntrophobacter</taxon>
    </lineage>
</organism>
<dbReference type="Pfam" id="PF10571">
    <property type="entry name" value="UPF0547"/>
    <property type="match status" value="1"/>
</dbReference>
<keyword evidence="4" id="KW-1185">Reference proteome</keyword>
<feature type="region of interest" description="Disordered" evidence="1">
    <location>
        <begin position="143"/>
        <end position="164"/>
    </location>
</feature>
<evidence type="ECO:0000313" key="4">
    <source>
        <dbReference type="Proteomes" id="UP000001784"/>
    </source>
</evidence>
<proteinExistence type="predicted"/>
<accession>A0LQ57</accession>